<dbReference type="EMBL" id="JAEAOA010002259">
    <property type="protein sequence ID" value="KAK3610205.1"/>
    <property type="molecule type" value="Genomic_DNA"/>
</dbReference>
<evidence type="ECO:0000313" key="2">
    <source>
        <dbReference type="EMBL" id="KAK3610205.1"/>
    </source>
</evidence>
<organism evidence="2 3">
    <name type="scientific">Potamilus streckersoni</name>
    <dbReference type="NCBI Taxonomy" id="2493646"/>
    <lineage>
        <taxon>Eukaryota</taxon>
        <taxon>Metazoa</taxon>
        <taxon>Spiralia</taxon>
        <taxon>Lophotrochozoa</taxon>
        <taxon>Mollusca</taxon>
        <taxon>Bivalvia</taxon>
        <taxon>Autobranchia</taxon>
        <taxon>Heteroconchia</taxon>
        <taxon>Palaeoheterodonta</taxon>
        <taxon>Unionida</taxon>
        <taxon>Unionoidea</taxon>
        <taxon>Unionidae</taxon>
        <taxon>Ambleminae</taxon>
        <taxon>Lampsilini</taxon>
        <taxon>Potamilus</taxon>
    </lineage>
</organism>
<feature type="signal peptide" evidence="1">
    <location>
        <begin position="1"/>
        <end position="15"/>
    </location>
</feature>
<reference evidence="2" key="2">
    <citation type="journal article" date="2021" name="Genome Biol. Evol.">
        <title>Developing a high-quality reference genome for a parasitic bivalve with doubly uniparental inheritance (Bivalvia: Unionida).</title>
        <authorList>
            <person name="Smith C.H."/>
        </authorList>
    </citation>
    <scope>NUCLEOTIDE SEQUENCE</scope>
    <source>
        <strain evidence="2">CHS0354</strain>
        <tissue evidence="2">Mantle</tissue>
    </source>
</reference>
<evidence type="ECO:0000256" key="1">
    <source>
        <dbReference type="SAM" id="SignalP"/>
    </source>
</evidence>
<dbReference type="AlphaFoldDB" id="A0AAE0TGZ1"/>
<sequence length="137" mass="16106">MYCMLFTLTSDKVLVFICIDCCSQYLQTRSCYSYVLHVIYIDFRQGLGIHMNMFVVHSAFRRGLGIHMYCMVFTMPSDEVLVFICTTWCSQCLQTRSWYSYVLYVVHNVFRRGLGIYMYCMAFTMPSDKVLVFICTA</sequence>
<reference evidence="2" key="3">
    <citation type="submission" date="2023-05" db="EMBL/GenBank/DDBJ databases">
        <authorList>
            <person name="Smith C.H."/>
        </authorList>
    </citation>
    <scope>NUCLEOTIDE SEQUENCE</scope>
    <source>
        <strain evidence="2">CHS0354</strain>
        <tissue evidence="2">Mantle</tissue>
    </source>
</reference>
<gene>
    <name evidence="2" type="ORF">CHS0354_038845</name>
</gene>
<feature type="chain" id="PRO_5042129570" evidence="1">
    <location>
        <begin position="16"/>
        <end position="137"/>
    </location>
</feature>
<comment type="caution">
    <text evidence="2">The sequence shown here is derived from an EMBL/GenBank/DDBJ whole genome shotgun (WGS) entry which is preliminary data.</text>
</comment>
<accession>A0AAE0TGZ1</accession>
<proteinExistence type="predicted"/>
<keyword evidence="3" id="KW-1185">Reference proteome</keyword>
<dbReference type="Proteomes" id="UP001195483">
    <property type="component" value="Unassembled WGS sequence"/>
</dbReference>
<evidence type="ECO:0000313" key="3">
    <source>
        <dbReference type="Proteomes" id="UP001195483"/>
    </source>
</evidence>
<reference evidence="2" key="1">
    <citation type="journal article" date="2021" name="Genome Biol. Evol.">
        <title>A High-Quality Reference Genome for a Parasitic Bivalve with Doubly Uniparental Inheritance (Bivalvia: Unionida).</title>
        <authorList>
            <person name="Smith C.H."/>
        </authorList>
    </citation>
    <scope>NUCLEOTIDE SEQUENCE</scope>
    <source>
        <strain evidence="2">CHS0354</strain>
    </source>
</reference>
<protein>
    <submittedName>
        <fullName evidence="2">Uncharacterized protein</fullName>
    </submittedName>
</protein>
<name>A0AAE0TGZ1_9BIVA</name>
<keyword evidence="1" id="KW-0732">Signal</keyword>